<dbReference type="InterPro" id="IPR001789">
    <property type="entry name" value="Sig_transdc_resp-reg_receiver"/>
</dbReference>
<dbReference type="PROSITE" id="PS50110">
    <property type="entry name" value="RESPONSE_REGULATORY"/>
    <property type="match status" value="1"/>
</dbReference>
<proteinExistence type="predicted"/>
<dbReference type="Pfam" id="PF00072">
    <property type="entry name" value="Response_reg"/>
    <property type="match status" value="1"/>
</dbReference>
<dbReference type="Proteomes" id="UP000292372">
    <property type="component" value="Unassembled WGS sequence"/>
</dbReference>
<accession>A0A4Q9FR22</accession>
<name>A0A4Q9FR22_9FLAO</name>
<feature type="modified residue" description="4-aspartylphosphate" evidence="1">
    <location>
        <position position="65"/>
    </location>
</feature>
<feature type="domain" description="Response regulatory" evidence="2">
    <location>
        <begin position="9"/>
        <end position="131"/>
    </location>
</feature>
<evidence type="ECO:0000259" key="2">
    <source>
        <dbReference type="PROSITE" id="PS50110"/>
    </source>
</evidence>
<dbReference type="Gene3D" id="3.40.50.2300">
    <property type="match status" value="1"/>
</dbReference>
<dbReference type="SUPFAM" id="SSF52172">
    <property type="entry name" value="CheY-like"/>
    <property type="match status" value="1"/>
</dbReference>
<organism evidence="3 4">
    <name type="scientific">Hyunsoonleella pacifica</name>
    <dbReference type="NCBI Taxonomy" id="1080224"/>
    <lineage>
        <taxon>Bacteria</taxon>
        <taxon>Pseudomonadati</taxon>
        <taxon>Bacteroidota</taxon>
        <taxon>Flavobacteriia</taxon>
        <taxon>Flavobacteriales</taxon>
        <taxon>Flavobacteriaceae</taxon>
    </lineage>
</organism>
<evidence type="ECO:0000313" key="3">
    <source>
        <dbReference type="EMBL" id="TBN17517.1"/>
    </source>
</evidence>
<dbReference type="PANTHER" id="PTHR43228">
    <property type="entry name" value="TWO-COMPONENT RESPONSE REGULATOR"/>
    <property type="match status" value="1"/>
</dbReference>
<dbReference type="InterPro" id="IPR052048">
    <property type="entry name" value="ST_Response_Regulator"/>
</dbReference>
<keyword evidence="1" id="KW-0597">Phosphoprotein</keyword>
<evidence type="ECO:0000256" key="1">
    <source>
        <dbReference type="PROSITE-ProRule" id="PRU00169"/>
    </source>
</evidence>
<dbReference type="EMBL" id="SIRS01000002">
    <property type="protein sequence ID" value="TBN17517.1"/>
    <property type="molecule type" value="Genomic_DNA"/>
</dbReference>
<evidence type="ECO:0000313" key="4">
    <source>
        <dbReference type="Proteomes" id="UP000292372"/>
    </source>
</evidence>
<sequence>MKKVKKNNLTLLIDDDPVYTLLAEKLLKSVKFSNAYITFDNGKDAIEGYKNMVELGKIPDTILLDLNMPVMDGWQFLDELIKLNLPIPSRIYIVSSTIDNRDLKKVEQYECIKELISKPLTPEKVIYMMES</sequence>
<dbReference type="GO" id="GO:0000160">
    <property type="term" value="P:phosphorelay signal transduction system"/>
    <property type="evidence" value="ECO:0007669"/>
    <property type="project" value="InterPro"/>
</dbReference>
<dbReference type="SMART" id="SM00448">
    <property type="entry name" value="REC"/>
    <property type="match status" value="1"/>
</dbReference>
<protein>
    <submittedName>
        <fullName evidence="3">Response regulator</fullName>
    </submittedName>
</protein>
<dbReference type="OrthoDB" id="673128at2"/>
<dbReference type="PANTHER" id="PTHR43228:SF1">
    <property type="entry name" value="TWO-COMPONENT RESPONSE REGULATOR ARR22"/>
    <property type="match status" value="1"/>
</dbReference>
<comment type="caution">
    <text evidence="3">The sequence shown here is derived from an EMBL/GenBank/DDBJ whole genome shotgun (WGS) entry which is preliminary data.</text>
</comment>
<reference evidence="3 4" key="1">
    <citation type="journal article" date="2015" name="Int. J. Syst. Evol. Microbiol.">
        <title>Hyunsoonleella pacifica sp. nov., isolated from seawater of South Pacific Gyre.</title>
        <authorList>
            <person name="Gao X."/>
            <person name="Zhang Z."/>
            <person name="Dai X."/>
            <person name="Zhang X.H."/>
        </authorList>
    </citation>
    <scope>NUCLEOTIDE SEQUENCE [LARGE SCALE GENOMIC DNA]</scope>
    <source>
        <strain evidence="3 4">SW033</strain>
    </source>
</reference>
<dbReference type="AlphaFoldDB" id="A0A4Q9FR22"/>
<gene>
    <name evidence="3" type="ORF">EYD46_04165</name>
</gene>
<dbReference type="InterPro" id="IPR011006">
    <property type="entry name" value="CheY-like_superfamily"/>
</dbReference>
<keyword evidence="4" id="KW-1185">Reference proteome</keyword>